<dbReference type="GO" id="GO:0032259">
    <property type="term" value="P:methylation"/>
    <property type="evidence" value="ECO:0007669"/>
    <property type="project" value="UniProtKB-KW"/>
</dbReference>
<dbReference type="SUPFAM" id="SSF46785">
    <property type="entry name" value="Winged helix' DNA-binding domain"/>
    <property type="match status" value="1"/>
</dbReference>
<evidence type="ECO:0000313" key="5">
    <source>
        <dbReference type="EMBL" id="KAG8629825.1"/>
    </source>
</evidence>
<evidence type="ECO:0000256" key="3">
    <source>
        <dbReference type="ARBA" id="ARBA00022691"/>
    </source>
</evidence>
<dbReference type="Gene3D" id="3.40.50.150">
    <property type="entry name" value="Vaccinia Virus protein VP39"/>
    <property type="match status" value="1"/>
</dbReference>
<dbReference type="Proteomes" id="UP000809789">
    <property type="component" value="Unassembled WGS sequence"/>
</dbReference>
<dbReference type="AlphaFoldDB" id="A0A8K0L6M6"/>
<reference evidence="5" key="1">
    <citation type="submission" date="2021-07" db="EMBL/GenBank/DDBJ databases">
        <title>Elsinoe batatas strain:CRI-CJ2 Genome sequencing and assembly.</title>
        <authorList>
            <person name="Huang L."/>
        </authorList>
    </citation>
    <scope>NUCLEOTIDE SEQUENCE</scope>
    <source>
        <strain evidence="5">CRI-CJ2</strain>
    </source>
</reference>
<sequence length="454" mass="50457">MAPIASKSSTLSVNDTVPTVPIRGLERKPTVLEQLSDQISQSTRLVANFLQQHDHPEPSFEPGGPMSFPSAPVEVARARSELAMAARKLHYLALWPAESIIWNTAIAPTDAASLHWLVHFGIFDAVPLKGTISFDDLATKSNVERTELERIARYAMTNNWLREPVPGQVAHSSTSYLAATDSSCRGQLQYQLEINFPSTARLVESAEHRRKHHDDTTAFNVTFNTKKNSAMWAAENRQWAAAYAEYMKTFVRSGAFNVKHLVQGYDWEGLGAAHVVDVGGNTGAICTALAQAYPRLRLTTQDLAEPINIGRAEISPDLRDRVSFQVQDFLTSNQARSVDVMILRSILHDWPDEDAVRILKNLVPAMEPKTKIVIMDIVASSSGKSPLQQKLSTYLDLNMMMMYGAEERTEQKWKEIIAKAGMEIVRISTPERSAASLIEVVRKVDVGGAFYHSL</sequence>
<evidence type="ECO:0000256" key="2">
    <source>
        <dbReference type="ARBA" id="ARBA00022679"/>
    </source>
</evidence>
<keyword evidence="2" id="KW-0808">Transferase</keyword>
<dbReference type="InterPro" id="IPR001077">
    <property type="entry name" value="COMT_C"/>
</dbReference>
<keyword evidence="6" id="KW-1185">Reference proteome</keyword>
<dbReference type="Pfam" id="PF00891">
    <property type="entry name" value="Methyltransf_2"/>
    <property type="match status" value="1"/>
</dbReference>
<evidence type="ECO:0000259" key="4">
    <source>
        <dbReference type="Pfam" id="PF00891"/>
    </source>
</evidence>
<dbReference type="GO" id="GO:0008171">
    <property type="term" value="F:O-methyltransferase activity"/>
    <property type="evidence" value="ECO:0007669"/>
    <property type="project" value="InterPro"/>
</dbReference>
<dbReference type="InterPro" id="IPR036390">
    <property type="entry name" value="WH_DNA-bd_sf"/>
</dbReference>
<organism evidence="5 6">
    <name type="scientific">Elsinoe batatas</name>
    <dbReference type="NCBI Taxonomy" id="2601811"/>
    <lineage>
        <taxon>Eukaryota</taxon>
        <taxon>Fungi</taxon>
        <taxon>Dikarya</taxon>
        <taxon>Ascomycota</taxon>
        <taxon>Pezizomycotina</taxon>
        <taxon>Dothideomycetes</taxon>
        <taxon>Dothideomycetidae</taxon>
        <taxon>Myriangiales</taxon>
        <taxon>Elsinoaceae</taxon>
        <taxon>Elsinoe</taxon>
    </lineage>
</organism>
<dbReference type="Gene3D" id="1.10.10.10">
    <property type="entry name" value="Winged helix-like DNA-binding domain superfamily/Winged helix DNA-binding domain"/>
    <property type="match status" value="1"/>
</dbReference>
<dbReference type="PANTHER" id="PTHR43712:SF5">
    <property type="entry name" value="O-METHYLTRANSFERASE ASQN-RELATED"/>
    <property type="match status" value="1"/>
</dbReference>
<dbReference type="CDD" id="cd02440">
    <property type="entry name" value="AdoMet_MTases"/>
    <property type="match status" value="1"/>
</dbReference>
<gene>
    <name evidence="5" type="ORF">KVT40_001444</name>
</gene>
<evidence type="ECO:0000313" key="6">
    <source>
        <dbReference type="Proteomes" id="UP000809789"/>
    </source>
</evidence>
<name>A0A8K0L6M6_9PEZI</name>
<dbReference type="SUPFAM" id="SSF53335">
    <property type="entry name" value="S-adenosyl-L-methionine-dependent methyltransferases"/>
    <property type="match status" value="1"/>
</dbReference>
<dbReference type="EMBL" id="JAESVG020000002">
    <property type="protein sequence ID" value="KAG8629825.1"/>
    <property type="molecule type" value="Genomic_DNA"/>
</dbReference>
<dbReference type="InterPro" id="IPR029063">
    <property type="entry name" value="SAM-dependent_MTases_sf"/>
</dbReference>
<keyword evidence="3" id="KW-0949">S-adenosyl-L-methionine</keyword>
<proteinExistence type="predicted"/>
<dbReference type="InterPro" id="IPR016461">
    <property type="entry name" value="COMT-like"/>
</dbReference>
<dbReference type="OrthoDB" id="1606438at2759"/>
<comment type="caution">
    <text evidence="5">The sequence shown here is derived from an EMBL/GenBank/DDBJ whole genome shotgun (WGS) entry which is preliminary data.</text>
</comment>
<dbReference type="PANTHER" id="PTHR43712">
    <property type="entry name" value="PUTATIVE (AFU_ORTHOLOGUE AFUA_4G14580)-RELATED"/>
    <property type="match status" value="1"/>
</dbReference>
<dbReference type="InterPro" id="IPR036388">
    <property type="entry name" value="WH-like_DNA-bd_sf"/>
</dbReference>
<evidence type="ECO:0000256" key="1">
    <source>
        <dbReference type="ARBA" id="ARBA00022603"/>
    </source>
</evidence>
<accession>A0A8K0L6M6</accession>
<dbReference type="PROSITE" id="PS51683">
    <property type="entry name" value="SAM_OMT_II"/>
    <property type="match status" value="1"/>
</dbReference>
<protein>
    <recommendedName>
        <fullName evidence="4">O-methyltransferase C-terminal domain-containing protein</fullName>
    </recommendedName>
</protein>
<feature type="domain" description="O-methyltransferase C-terminal" evidence="4">
    <location>
        <begin position="219"/>
        <end position="422"/>
    </location>
</feature>
<keyword evidence="1" id="KW-0489">Methyltransferase</keyword>